<protein>
    <submittedName>
        <fullName evidence="1">Uncharacterized protein</fullName>
    </submittedName>
</protein>
<organism evidence="1 2">
    <name type="scientific">Candidozyma auris</name>
    <name type="common">Yeast</name>
    <name type="synonym">Candida auris</name>
    <dbReference type="NCBI Taxonomy" id="498019"/>
    <lineage>
        <taxon>Eukaryota</taxon>
        <taxon>Fungi</taxon>
        <taxon>Dikarya</taxon>
        <taxon>Ascomycota</taxon>
        <taxon>Saccharomycotina</taxon>
        <taxon>Pichiomycetes</taxon>
        <taxon>Metschnikowiaceae</taxon>
        <taxon>Candidozyma</taxon>
    </lineage>
</organism>
<gene>
    <name evidence="1" type="ORF">QG37_06704</name>
</gene>
<evidence type="ECO:0000313" key="1">
    <source>
        <dbReference type="EMBL" id="KND97010.1"/>
    </source>
</evidence>
<dbReference type="VEuPathDB" id="FungiDB:QG37_06704"/>
<reference evidence="2" key="1">
    <citation type="journal article" date="2015" name="BMC Genomics">
        <title>Draft genome of a commonly misdiagnosed multidrug resistant pathogen Candida auris.</title>
        <authorList>
            <person name="Chatterjee S."/>
            <person name="Alampalli S.V."/>
            <person name="Nageshan R.K."/>
            <person name="Chettiar S.T."/>
            <person name="Joshi S."/>
            <person name="Tatu U.S."/>
        </authorList>
    </citation>
    <scope>NUCLEOTIDE SEQUENCE [LARGE SCALE GENOMIC DNA]</scope>
    <source>
        <strain evidence="2">6684</strain>
    </source>
</reference>
<proteinExistence type="predicted"/>
<evidence type="ECO:0000313" key="2">
    <source>
        <dbReference type="Proteomes" id="UP000037122"/>
    </source>
</evidence>
<accession>A0A0L0NTN1</accession>
<comment type="caution">
    <text evidence="1">The sequence shown here is derived from an EMBL/GenBank/DDBJ whole genome shotgun (WGS) entry which is preliminary data.</text>
</comment>
<dbReference type="EMBL" id="LGST01000047">
    <property type="protein sequence ID" value="KND97010.1"/>
    <property type="molecule type" value="Genomic_DNA"/>
</dbReference>
<dbReference type="AlphaFoldDB" id="A0A0L0NTN1"/>
<name>A0A0L0NTN1_CANAR</name>
<dbReference type="Proteomes" id="UP000037122">
    <property type="component" value="Unassembled WGS sequence"/>
</dbReference>
<sequence length="152" mass="16604">MRPGVGRHDVALVGGVSVNFGELDDVQANGEESGFTSKAAGQHRSKMGWAIVKRLTELWARVNIVVSSAVPTVKRAHFSGVNVARALAKITFPRVQLGRQVIELDKVHGDVGRVQAWPFLDSSEVREPLGHRQGPIVSGGHLWLEQVERRAD</sequence>